<reference evidence="2" key="1">
    <citation type="journal article" date="2019" name="Int. J. Syst. Evol. Microbiol.">
        <title>The Global Catalogue of Microorganisms (GCM) 10K type strain sequencing project: providing services to taxonomists for standard genome sequencing and annotation.</title>
        <authorList>
            <consortium name="The Broad Institute Genomics Platform"/>
            <consortium name="The Broad Institute Genome Sequencing Center for Infectious Disease"/>
            <person name="Wu L."/>
            <person name="Ma J."/>
        </authorList>
    </citation>
    <scope>NUCLEOTIDE SEQUENCE [LARGE SCALE GENOMIC DNA]</scope>
    <source>
        <strain evidence="2">KCTC 13193</strain>
    </source>
</reference>
<dbReference type="EMBL" id="JBHRRZ010000039">
    <property type="protein sequence ID" value="MFC2949860.1"/>
    <property type="molecule type" value="Genomic_DNA"/>
</dbReference>
<evidence type="ECO:0000313" key="1">
    <source>
        <dbReference type="EMBL" id="MFC2949860.1"/>
    </source>
</evidence>
<dbReference type="RefSeq" id="WP_390307827.1">
    <property type="nucleotide sequence ID" value="NZ_JBHRRZ010000039.1"/>
</dbReference>
<sequence length="83" mass="9878">MSDPKQGSEKEELLLQAARIQSSILRLLETTLMETYQYERNLPEDEQNEELIHLSERARTIIAKKPKLKEIYRKLEEEYSIDL</sequence>
<organism evidence="1 2">
    <name type="scientific">Virgibacillus sediminis</name>
    <dbReference type="NCBI Taxonomy" id="202260"/>
    <lineage>
        <taxon>Bacteria</taxon>
        <taxon>Bacillati</taxon>
        <taxon>Bacillota</taxon>
        <taxon>Bacilli</taxon>
        <taxon>Bacillales</taxon>
        <taxon>Bacillaceae</taxon>
        <taxon>Virgibacillus</taxon>
    </lineage>
</organism>
<keyword evidence="2" id="KW-1185">Reference proteome</keyword>
<protein>
    <submittedName>
        <fullName evidence="1">Uncharacterized protein</fullName>
    </submittedName>
</protein>
<evidence type="ECO:0000313" key="2">
    <source>
        <dbReference type="Proteomes" id="UP001595387"/>
    </source>
</evidence>
<name>A0ABV7AAI3_9BACI</name>
<gene>
    <name evidence="1" type="ORF">ACFODW_16170</name>
</gene>
<comment type="caution">
    <text evidence="1">The sequence shown here is derived from an EMBL/GenBank/DDBJ whole genome shotgun (WGS) entry which is preliminary data.</text>
</comment>
<dbReference type="Proteomes" id="UP001595387">
    <property type="component" value="Unassembled WGS sequence"/>
</dbReference>
<proteinExistence type="predicted"/>
<accession>A0ABV7AAI3</accession>